<organism evidence="3 4">
    <name type="scientific">Sanguibacter antarcticus</name>
    <dbReference type="NCBI Taxonomy" id="372484"/>
    <lineage>
        <taxon>Bacteria</taxon>
        <taxon>Bacillati</taxon>
        <taxon>Actinomycetota</taxon>
        <taxon>Actinomycetes</taxon>
        <taxon>Micrococcales</taxon>
        <taxon>Sanguibacteraceae</taxon>
        <taxon>Sanguibacter</taxon>
    </lineage>
</organism>
<dbReference type="AlphaFoldDB" id="A0A2A9E292"/>
<evidence type="ECO:0000256" key="1">
    <source>
        <dbReference type="ARBA" id="ARBA00022679"/>
    </source>
</evidence>
<reference evidence="3 4" key="1">
    <citation type="submission" date="2017-10" db="EMBL/GenBank/DDBJ databases">
        <title>Sequencing the genomes of 1000 actinobacteria strains.</title>
        <authorList>
            <person name="Klenk H.-P."/>
        </authorList>
    </citation>
    <scope>NUCLEOTIDE SEQUENCE [LARGE SCALE GENOMIC DNA]</scope>
    <source>
        <strain evidence="3 4">DSM 18966</strain>
    </source>
</reference>
<keyword evidence="4" id="KW-1185">Reference proteome</keyword>
<name>A0A2A9E292_9MICO</name>
<accession>A0A2A9E292</accession>
<comment type="caution">
    <text evidence="3">The sequence shown here is derived from an EMBL/GenBank/DDBJ whole genome shotgun (WGS) entry which is preliminary data.</text>
</comment>
<dbReference type="RefSeq" id="WP_211281775.1">
    <property type="nucleotide sequence ID" value="NZ_PDJG01000001.1"/>
</dbReference>
<dbReference type="SUPFAM" id="SSF52540">
    <property type="entry name" value="P-loop containing nucleoside triphosphate hydrolases"/>
    <property type="match status" value="1"/>
</dbReference>
<evidence type="ECO:0000313" key="3">
    <source>
        <dbReference type="EMBL" id="PFG32964.1"/>
    </source>
</evidence>
<keyword evidence="3" id="KW-0418">Kinase</keyword>
<proteinExistence type="predicted"/>
<dbReference type="EMBL" id="PDJG01000001">
    <property type="protein sequence ID" value="PFG32964.1"/>
    <property type="molecule type" value="Genomic_DNA"/>
</dbReference>
<evidence type="ECO:0000259" key="2">
    <source>
        <dbReference type="Pfam" id="PF01583"/>
    </source>
</evidence>
<dbReference type="Proteomes" id="UP000225548">
    <property type="component" value="Unassembled WGS sequence"/>
</dbReference>
<dbReference type="InterPro" id="IPR027417">
    <property type="entry name" value="P-loop_NTPase"/>
</dbReference>
<dbReference type="GO" id="GO:0016301">
    <property type="term" value="F:kinase activity"/>
    <property type="evidence" value="ECO:0007669"/>
    <property type="project" value="UniProtKB-KW"/>
</dbReference>
<evidence type="ECO:0000313" key="4">
    <source>
        <dbReference type="Proteomes" id="UP000225548"/>
    </source>
</evidence>
<feature type="domain" description="APS kinase" evidence="2">
    <location>
        <begin position="14"/>
        <end position="54"/>
    </location>
</feature>
<sequence length="196" mass="21237">MRQAPGEALPSGRAQVLFVGGASGTGKTSVAFEVSALLSRARIAHALVDGDNLDASYPDPGESDRDWFTTTNLAKVWETYRAAGQRRLVYVNTVSVLETVELATAVDSDAEVVAVLLGATESSVRDRLRQREQGSELDVHLERSVARRAELELRAPEWVTRLDTTGRTVEQVAADVVALTGWSTARTAETDPTVWV</sequence>
<dbReference type="InterPro" id="IPR059117">
    <property type="entry name" value="APS_kinase_dom"/>
</dbReference>
<gene>
    <name evidence="3" type="ORF">ATL42_0816</name>
</gene>
<protein>
    <submittedName>
        <fullName evidence="3">Adenylylsulfate kinase</fullName>
    </submittedName>
</protein>
<dbReference type="Gene3D" id="3.40.50.300">
    <property type="entry name" value="P-loop containing nucleotide triphosphate hydrolases"/>
    <property type="match status" value="1"/>
</dbReference>
<dbReference type="Pfam" id="PF01583">
    <property type="entry name" value="APS_kinase"/>
    <property type="match status" value="1"/>
</dbReference>
<keyword evidence="1" id="KW-0808">Transferase</keyword>